<keyword evidence="3" id="KW-1185">Reference proteome</keyword>
<dbReference type="AlphaFoldDB" id="A0A167UK54"/>
<name>A0A167UK54_9HYPO</name>
<feature type="compositionally biased region" description="Polar residues" evidence="1">
    <location>
        <begin position="45"/>
        <end position="56"/>
    </location>
</feature>
<organism evidence="2 3">
    <name type="scientific">Niveomyces insectorum RCEF 264</name>
    <dbReference type="NCBI Taxonomy" id="1081102"/>
    <lineage>
        <taxon>Eukaryota</taxon>
        <taxon>Fungi</taxon>
        <taxon>Dikarya</taxon>
        <taxon>Ascomycota</taxon>
        <taxon>Pezizomycotina</taxon>
        <taxon>Sordariomycetes</taxon>
        <taxon>Hypocreomycetidae</taxon>
        <taxon>Hypocreales</taxon>
        <taxon>Cordycipitaceae</taxon>
        <taxon>Niveomyces</taxon>
    </lineage>
</organism>
<evidence type="ECO:0000313" key="3">
    <source>
        <dbReference type="Proteomes" id="UP000076874"/>
    </source>
</evidence>
<comment type="caution">
    <text evidence="2">The sequence shown here is derived from an EMBL/GenBank/DDBJ whole genome shotgun (WGS) entry which is preliminary data.</text>
</comment>
<dbReference type="OrthoDB" id="329835at2759"/>
<sequence>MVAMAVEAAKQLADPRPHCRRLRNHRLRQGRARRRPGLPRRPASPTWSRGSSTSRSQAGGYGVFVPMHRNLCSEIAWREYPRLLMHVDHFLGLLALKQPAVSVLCHIQDGTSQTHNTSAALPPSLRTATAFNKVVLGNFASAHETPRFSRNNHNRNGAKRGRVHLVVADHVSPDDIHTLAVSLCEMNENALFSMGAAEYASLHRLLTNPEEVLWVTRDAQLASHHRPVDTRPRPAEYGGLGHQRCNRQRRRRFVYAAEDQLLVPRLMPLTQINRIVECRPAASESVVPGFFRVHNKPDEVCIAVAGTHLFANDILAAKTQNASTSSSTSAAAAPTTLGTDVQGYVIGADTVHAHVVVGLNYVHRATDRDNWRHSCPTAFAAAQNALDTKCGIDKGDCVLLYGALSAYSQAALQVTAQLGATAFVACPKPADKTSRLHQISYPGGPPVASHHRSRRHGKWTAVY</sequence>
<feature type="compositionally biased region" description="Basic residues" evidence="1">
    <location>
        <begin position="18"/>
        <end position="38"/>
    </location>
</feature>
<feature type="region of interest" description="Disordered" evidence="1">
    <location>
        <begin position="441"/>
        <end position="463"/>
    </location>
</feature>
<feature type="region of interest" description="Disordered" evidence="1">
    <location>
        <begin position="7"/>
        <end position="56"/>
    </location>
</feature>
<evidence type="ECO:0000256" key="1">
    <source>
        <dbReference type="SAM" id="MobiDB-lite"/>
    </source>
</evidence>
<protein>
    <submittedName>
        <fullName evidence="2">Polyketide synthase</fullName>
    </submittedName>
</protein>
<dbReference type="STRING" id="1081102.A0A167UK54"/>
<dbReference type="Proteomes" id="UP000076874">
    <property type="component" value="Unassembled WGS sequence"/>
</dbReference>
<dbReference type="EMBL" id="AZHD01000007">
    <property type="protein sequence ID" value="OAA61655.1"/>
    <property type="molecule type" value="Genomic_DNA"/>
</dbReference>
<reference evidence="2 3" key="1">
    <citation type="journal article" date="2016" name="Genome Biol. Evol.">
        <title>Divergent and convergent evolution of fungal pathogenicity.</title>
        <authorList>
            <person name="Shang Y."/>
            <person name="Xiao G."/>
            <person name="Zheng P."/>
            <person name="Cen K."/>
            <person name="Zhan S."/>
            <person name="Wang C."/>
        </authorList>
    </citation>
    <scope>NUCLEOTIDE SEQUENCE [LARGE SCALE GENOMIC DNA]</scope>
    <source>
        <strain evidence="2 3">RCEF 264</strain>
    </source>
</reference>
<accession>A0A167UK54</accession>
<feature type="compositionally biased region" description="Basic residues" evidence="1">
    <location>
        <begin position="449"/>
        <end position="463"/>
    </location>
</feature>
<evidence type="ECO:0000313" key="2">
    <source>
        <dbReference type="EMBL" id="OAA61655.1"/>
    </source>
</evidence>
<dbReference type="Gene3D" id="3.90.180.10">
    <property type="entry name" value="Medium-chain alcohol dehydrogenases, catalytic domain"/>
    <property type="match status" value="1"/>
</dbReference>
<gene>
    <name evidence="2" type="ORF">SPI_04514</name>
</gene>
<proteinExistence type="predicted"/>